<evidence type="ECO:0000313" key="4">
    <source>
        <dbReference type="EMBL" id="KAH3715687.1"/>
    </source>
</evidence>
<proteinExistence type="predicted"/>
<protein>
    <recommendedName>
        <fullName evidence="3">Fibronectin type-III domain-containing protein</fullName>
    </recommendedName>
</protein>
<dbReference type="AlphaFoldDB" id="A0A9D4C216"/>
<feature type="compositionally biased region" description="Basic and acidic residues" evidence="1">
    <location>
        <begin position="267"/>
        <end position="288"/>
    </location>
</feature>
<feature type="domain" description="Fibronectin type-III" evidence="3">
    <location>
        <begin position="11"/>
        <end position="104"/>
    </location>
</feature>
<evidence type="ECO:0000259" key="3">
    <source>
        <dbReference type="PROSITE" id="PS50853"/>
    </source>
</evidence>
<feature type="transmembrane region" description="Helical" evidence="2">
    <location>
        <begin position="110"/>
        <end position="129"/>
    </location>
</feature>
<organism evidence="4 5">
    <name type="scientific">Dreissena polymorpha</name>
    <name type="common">Zebra mussel</name>
    <name type="synonym">Mytilus polymorpha</name>
    <dbReference type="NCBI Taxonomy" id="45954"/>
    <lineage>
        <taxon>Eukaryota</taxon>
        <taxon>Metazoa</taxon>
        <taxon>Spiralia</taxon>
        <taxon>Lophotrochozoa</taxon>
        <taxon>Mollusca</taxon>
        <taxon>Bivalvia</taxon>
        <taxon>Autobranchia</taxon>
        <taxon>Heteroconchia</taxon>
        <taxon>Euheterodonta</taxon>
        <taxon>Imparidentia</taxon>
        <taxon>Neoheterodontei</taxon>
        <taxon>Myida</taxon>
        <taxon>Dreissenoidea</taxon>
        <taxon>Dreissenidae</taxon>
        <taxon>Dreissena</taxon>
    </lineage>
</organism>
<keyword evidence="2" id="KW-1133">Transmembrane helix</keyword>
<dbReference type="SUPFAM" id="SSF49265">
    <property type="entry name" value="Fibronectin type III"/>
    <property type="match status" value="1"/>
</dbReference>
<dbReference type="InterPro" id="IPR036116">
    <property type="entry name" value="FN3_sf"/>
</dbReference>
<gene>
    <name evidence="4" type="ORF">DPMN_058399</name>
</gene>
<dbReference type="Proteomes" id="UP000828390">
    <property type="component" value="Unassembled WGS sequence"/>
</dbReference>
<name>A0A9D4C216_DREPO</name>
<dbReference type="InterPro" id="IPR013783">
    <property type="entry name" value="Ig-like_fold"/>
</dbReference>
<keyword evidence="2" id="KW-0812">Transmembrane</keyword>
<keyword evidence="5" id="KW-1185">Reference proteome</keyword>
<reference evidence="4" key="2">
    <citation type="submission" date="2020-11" db="EMBL/GenBank/DDBJ databases">
        <authorList>
            <person name="McCartney M.A."/>
            <person name="Auch B."/>
            <person name="Kono T."/>
            <person name="Mallez S."/>
            <person name="Becker A."/>
            <person name="Gohl D.M."/>
            <person name="Silverstein K.A.T."/>
            <person name="Koren S."/>
            <person name="Bechman K.B."/>
            <person name="Herman A."/>
            <person name="Abrahante J.E."/>
            <person name="Garbe J."/>
        </authorList>
    </citation>
    <scope>NUCLEOTIDE SEQUENCE</scope>
    <source>
        <strain evidence="4">Duluth1</strain>
        <tissue evidence="4">Whole animal</tissue>
    </source>
</reference>
<accession>A0A9D4C216</accession>
<sequence length="415" mass="47112">MDTTTQFEDNMLDTFDVSSSTASSIQVGWNIRSAHVPFVQGFRVHYQKISSTYVQYGPRLYPTENEYEIGNLVADTYYKICLVVYRNYTHSPYRTCTDASTTNWQLPVSIGSSIGAVLALSVIVLIVLLSRCQIPFKNRGIKSKRLQKYDTILSTYHDDQYEFSETVTHGNDEEFVSEFDDEAFYDVSLHDNKRPTRPIVGEKVCVHNGQCRDHINSHSSSHKPQKTYCGRAQCSQPHPHSRQFRAYSIQADGNVCFFNQPCSPLAKEPRRSAFHRQDSKDSRTKEEQGSPQKESWTIPILSPVQAKYNPEETQTIMHKPHTVPHTSTFLDEGKDAALKEPSIKLNSGPENQAMKPQVEKRLLITDIDFDDTDLSNYGGTGGKHRRDAASNPIEMTSKERMIALPESDSFDEHTV</sequence>
<evidence type="ECO:0000256" key="1">
    <source>
        <dbReference type="SAM" id="MobiDB-lite"/>
    </source>
</evidence>
<dbReference type="CDD" id="cd00063">
    <property type="entry name" value="FN3"/>
    <property type="match status" value="1"/>
</dbReference>
<dbReference type="PROSITE" id="PS50853">
    <property type="entry name" value="FN3"/>
    <property type="match status" value="1"/>
</dbReference>
<keyword evidence="2" id="KW-0472">Membrane</keyword>
<feature type="region of interest" description="Disordered" evidence="1">
    <location>
        <begin position="267"/>
        <end position="299"/>
    </location>
</feature>
<reference evidence="4" key="1">
    <citation type="journal article" date="2019" name="bioRxiv">
        <title>The Genome of the Zebra Mussel, Dreissena polymorpha: A Resource for Invasive Species Research.</title>
        <authorList>
            <person name="McCartney M.A."/>
            <person name="Auch B."/>
            <person name="Kono T."/>
            <person name="Mallez S."/>
            <person name="Zhang Y."/>
            <person name="Obille A."/>
            <person name="Becker A."/>
            <person name="Abrahante J.E."/>
            <person name="Garbe J."/>
            <person name="Badalamenti J.P."/>
            <person name="Herman A."/>
            <person name="Mangelson H."/>
            <person name="Liachko I."/>
            <person name="Sullivan S."/>
            <person name="Sone E.D."/>
            <person name="Koren S."/>
            <person name="Silverstein K.A.T."/>
            <person name="Beckman K.B."/>
            <person name="Gohl D.M."/>
        </authorList>
    </citation>
    <scope>NUCLEOTIDE SEQUENCE</scope>
    <source>
        <strain evidence="4">Duluth1</strain>
        <tissue evidence="4">Whole animal</tissue>
    </source>
</reference>
<dbReference type="Gene3D" id="2.60.40.10">
    <property type="entry name" value="Immunoglobulins"/>
    <property type="match status" value="1"/>
</dbReference>
<feature type="region of interest" description="Disordered" evidence="1">
    <location>
        <begin position="375"/>
        <end position="415"/>
    </location>
</feature>
<dbReference type="InterPro" id="IPR003961">
    <property type="entry name" value="FN3_dom"/>
</dbReference>
<evidence type="ECO:0000256" key="2">
    <source>
        <dbReference type="SAM" id="Phobius"/>
    </source>
</evidence>
<comment type="caution">
    <text evidence="4">The sequence shown here is derived from an EMBL/GenBank/DDBJ whole genome shotgun (WGS) entry which is preliminary data.</text>
</comment>
<dbReference type="EMBL" id="JAIWYP010000013">
    <property type="protein sequence ID" value="KAH3715687.1"/>
    <property type="molecule type" value="Genomic_DNA"/>
</dbReference>
<evidence type="ECO:0000313" key="5">
    <source>
        <dbReference type="Proteomes" id="UP000828390"/>
    </source>
</evidence>